<evidence type="ECO:0000256" key="16">
    <source>
        <dbReference type="ARBA" id="ARBA00023209"/>
    </source>
</evidence>
<dbReference type="GO" id="GO:0005886">
    <property type="term" value="C:plasma membrane"/>
    <property type="evidence" value="ECO:0007669"/>
    <property type="project" value="UniProtKB-SubCell"/>
</dbReference>
<evidence type="ECO:0000256" key="8">
    <source>
        <dbReference type="ARBA" id="ARBA00022475"/>
    </source>
</evidence>
<evidence type="ECO:0000313" key="20">
    <source>
        <dbReference type="EMBL" id="MUH71561.1"/>
    </source>
</evidence>
<keyword evidence="11 18" id="KW-0812">Transmembrane</keyword>
<dbReference type="Proteomes" id="UP000439994">
    <property type="component" value="Unassembled WGS sequence"/>
</dbReference>
<evidence type="ECO:0000256" key="11">
    <source>
        <dbReference type="ARBA" id="ARBA00022692"/>
    </source>
</evidence>
<keyword evidence="14" id="KW-0443">Lipid metabolism</keyword>
<keyword evidence="9" id="KW-0444">Lipid biosynthesis</keyword>
<evidence type="ECO:0000256" key="19">
    <source>
        <dbReference type="SAM" id="Phobius"/>
    </source>
</evidence>
<evidence type="ECO:0000256" key="5">
    <source>
        <dbReference type="ARBA" id="ARBA00010185"/>
    </source>
</evidence>
<reference evidence="20 21" key="1">
    <citation type="submission" date="2019-11" db="EMBL/GenBank/DDBJ databases">
        <title>P. haliotis isolates from Z. marina roots.</title>
        <authorList>
            <person name="Cohen M."/>
            <person name="Jospin G."/>
            <person name="Eisen J.A."/>
            <person name="Coil D.A."/>
        </authorList>
    </citation>
    <scope>NUCLEOTIDE SEQUENCE [LARGE SCALE GENOMIC DNA]</scope>
    <source>
        <strain evidence="20 21">UCD-MCMsp1aY</strain>
    </source>
</reference>
<gene>
    <name evidence="20" type="ORF">GNP35_03040</name>
</gene>
<organism evidence="20 21">
    <name type="scientific">Psychrosphaera haliotis</name>
    <dbReference type="NCBI Taxonomy" id="555083"/>
    <lineage>
        <taxon>Bacteria</taxon>
        <taxon>Pseudomonadati</taxon>
        <taxon>Pseudomonadota</taxon>
        <taxon>Gammaproteobacteria</taxon>
        <taxon>Alteromonadales</taxon>
        <taxon>Pseudoalteromonadaceae</taxon>
        <taxon>Psychrosphaera</taxon>
    </lineage>
</organism>
<keyword evidence="15 19" id="KW-0472">Membrane</keyword>
<dbReference type="EMBL" id="WOCD01000001">
    <property type="protein sequence ID" value="MUH71561.1"/>
    <property type="molecule type" value="Genomic_DNA"/>
</dbReference>
<evidence type="ECO:0000256" key="4">
    <source>
        <dbReference type="ARBA" id="ARBA00005189"/>
    </source>
</evidence>
<sequence>MKAFWAVCFAVVVLTLIVLWNNEIDFANWLALTACCIVIGVVSAFGDLSESMLKRDAGIKDSGNILPGHGGLLDRIDSLTAAMPVFLVFFSHFYL</sequence>
<keyword evidence="21" id="KW-1185">Reference proteome</keyword>
<evidence type="ECO:0000256" key="9">
    <source>
        <dbReference type="ARBA" id="ARBA00022516"/>
    </source>
</evidence>
<comment type="pathway">
    <text evidence="3 18">Phospholipid metabolism; CDP-diacylglycerol biosynthesis; CDP-diacylglycerol from sn-glycerol 3-phosphate: step 3/3.</text>
</comment>
<dbReference type="PANTHER" id="PTHR46382">
    <property type="entry name" value="PHOSPHATIDATE CYTIDYLYLTRANSFERASE"/>
    <property type="match status" value="1"/>
</dbReference>
<evidence type="ECO:0000256" key="7">
    <source>
        <dbReference type="ARBA" id="ARBA00019373"/>
    </source>
</evidence>
<comment type="caution">
    <text evidence="20">The sequence shown here is derived from an EMBL/GenBank/DDBJ whole genome shotgun (WGS) entry which is preliminary data.</text>
</comment>
<comment type="pathway">
    <text evidence="4">Lipid metabolism.</text>
</comment>
<dbReference type="UniPathway" id="UPA00557">
    <property type="reaction ID" value="UER00614"/>
</dbReference>
<name>A0A6N8FAZ1_9GAMM</name>
<dbReference type="GO" id="GO:0004605">
    <property type="term" value="F:phosphatidate cytidylyltransferase activity"/>
    <property type="evidence" value="ECO:0007669"/>
    <property type="project" value="UniProtKB-EC"/>
</dbReference>
<accession>A0A6N8FAZ1</accession>
<evidence type="ECO:0000256" key="18">
    <source>
        <dbReference type="RuleBase" id="RU003938"/>
    </source>
</evidence>
<dbReference type="AlphaFoldDB" id="A0A6N8FAZ1"/>
<dbReference type="PANTHER" id="PTHR46382:SF1">
    <property type="entry name" value="PHOSPHATIDATE CYTIDYLYLTRANSFERASE"/>
    <property type="match status" value="1"/>
</dbReference>
<dbReference type="Pfam" id="PF01148">
    <property type="entry name" value="CTP_transf_1"/>
    <property type="match status" value="1"/>
</dbReference>
<dbReference type="InterPro" id="IPR000374">
    <property type="entry name" value="PC_trans"/>
</dbReference>
<evidence type="ECO:0000256" key="12">
    <source>
        <dbReference type="ARBA" id="ARBA00022695"/>
    </source>
</evidence>
<keyword evidence="13 19" id="KW-1133">Transmembrane helix</keyword>
<proteinExistence type="inferred from homology"/>
<keyword evidence="17" id="KW-1208">Phospholipid metabolism</keyword>
<dbReference type="OrthoDB" id="9799199at2"/>
<keyword evidence="12 18" id="KW-0548">Nucleotidyltransferase</keyword>
<evidence type="ECO:0000256" key="14">
    <source>
        <dbReference type="ARBA" id="ARBA00023098"/>
    </source>
</evidence>
<protein>
    <recommendedName>
        <fullName evidence="7 18">Phosphatidate cytidylyltransferase</fullName>
        <ecNumber evidence="6 18">2.7.7.41</ecNumber>
    </recommendedName>
</protein>
<keyword evidence="16" id="KW-0594">Phospholipid biosynthesis</keyword>
<keyword evidence="10 18" id="KW-0808">Transferase</keyword>
<feature type="transmembrane region" description="Helical" evidence="19">
    <location>
        <begin position="29"/>
        <end position="46"/>
    </location>
</feature>
<evidence type="ECO:0000256" key="6">
    <source>
        <dbReference type="ARBA" id="ARBA00012487"/>
    </source>
</evidence>
<comment type="catalytic activity">
    <reaction evidence="1 18">
        <text>a 1,2-diacyl-sn-glycero-3-phosphate + CTP + H(+) = a CDP-1,2-diacyl-sn-glycerol + diphosphate</text>
        <dbReference type="Rhea" id="RHEA:16229"/>
        <dbReference type="ChEBI" id="CHEBI:15378"/>
        <dbReference type="ChEBI" id="CHEBI:33019"/>
        <dbReference type="ChEBI" id="CHEBI:37563"/>
        <dbReference type="ChEBI" id="CHEBI:58332"/>
        <dbReference type="ChEBI" id="CHEBI:58608"/>
        <dbReference type="EC" id="2.7.7.41"/>
    </reaction>
</comment>
<evidence type="ECO:0000313" key="21">
    <source>
        <dbReference type="Proteomes" id="UP000439994"/>
    </source>
</evidence>
<evidence type="ECO:0000256" key="3">
    <source>
        <dbReference type="ARBA" id="ARBA00005119"/>
    </source>
</evidence>
<keyword evidence="8" id="KW-1003">Cell membrane</keyword>
<comment type="similarity">
    <text evidence="5 18">Belongs to the CDS family.</text>
</comment>
<comment type="subcellular location">
    <subcellularLocation>
        <location evidence="2">Cell membrane</location>
        <topology evidence="2">Multi-pass membrane protein</topology>
    </subcellularLocation>
</comment>
<evidence type="ECO:0000256" key="13">
    <source>
        <dbReference type="ARBA" id="ARBA00022989"/>
    </source>
</evidence>
<evidence type="ECO:0000256" key="15">
    <source>
        <dbReference type="ARBA" id="ARBA00023136"/>
    </source>
</evidence>
<dbReference type="GO" id="GO:0016024">
    <property type="term" value="P:CDP-diacylglycerol biosynthetic process"/>
    <property type="evidence" value="ECO:0007669"/>
    <property type="project" value="UniProtKB-UniPathway"/>
</dbReference>
<dbReference type="EC" id="2.7.7.41" evidence="6 18"/>
<dbReference type="PROSITE" id="PS01315">
    <property type="entry name" value="CDS"/>
    <property type="match status" value="1"/>
</dbReference>
<evidence type="ECO:0000256" key="10">
    <source>
        <dbReference type="ARBA" id="ARBA00022679"/>
    </source>
</evidence>
<evidence type="ECO:0000256" key="17">
    <source>
        <dbReference type="ARBA" id="ARBA00023264"/>
    </source>
</evidence>
<evidence type="ECO:0000256" key="1">
    <source>
        <dbReference type="ARBA" id="ARBA00001698"/>
    </source>
</evidence>
<evidence type="ECO:0000256" key="2">
    <source>
        <dbReference type="ARBA" id="ARBA00004651"/>
    </source>
</evidence>